<dbReference type="Gene3D" id="1.10.2080.10">
    <property type="entry name" value="Insect odorant-binding protein A10/Ejaculatory bulb-specific protein 3"/>
    <property type="match status" value="1"/>
</dbReference>
<dbReference type="KEGG" id="ccin:107266522"/>
<dbReference type="PANTHER" id="PTHR11257">
    <property type="entry name" value="CHEMOSENSORY PROTEIN-RELATED"/>
    <property type="match status" value="1"/>
</dbReference>
<evidence type="ECO:0000313" key="1">
    <source>
        <dbReference type="Proteomes" id="UP000694920"/>
    </source>
</evidence>
<dbReference type="PANTHER" id="PTHR11257:SF13">
    <property type="entry name" value="GEO07322P1"/>
    <property type="match status" value="1"/>
</dbReference>
<organism evidence="1 2">
    <name type="scientific">Cephus cinctus</name>
    <name type="common">Wheat stem sawfly</name>
    <dbReference type="NCBI Taxonomy" id="211228"/>
    <lineage>
        <taxon>Eukaryota</taxon>
        <taxon>Metazoa</taxon>
        <taxon>Ecdysozoa</taxon>
        <taxon>Arthropoda</taxon>
        <taxon>Hexapoda</taxon>
        <taxon>Insecta</taxon>
        <taxon>Pterygota</taxon>
        <taxon>Neoptera</taxon>
        <taxon>Endopterygota</taxon>
        <taxon>Hymenoptera</taxon>
        <taxon>Cephoidea</taxon>
        <taxon>Cephidae</taxon>
        <taxon>Cephus</taxon>
    </lineage>
</organism>
<accession>A0AAJ7BS45</accession>
<dbReference type="AlphaFoldDB" id="A0AAJ7BS45"/>
<gene>
    <name evidence="2" type="primary">LOC107266522</name>
</gene>
<dbReference type="SUPFAM" id="SSF100910">
    <property type="entry name" value="Chemosensory protein Csp2"/>
    <property type="match status" value="1"/>
</dbReference>
<dbReference type="Pfam" id="PF03392">
    <property type="entry name" value="OS-D"/>
    <property type="match status" value="1"/>
</dbReference>
<name>A0AAJ7BS45_CEPCN</name>
<dbReference type="RefSeq" id="XP_015592598.1">
    <property type="nucleotide sequence ID" value="XM_015737112.2"/>
</dbReference>
<reference evidence="2" key="1">
    <citation type="submission" date="2025-08" db="UniProtKB">
        <authorList>
            <consortium name="RefSeq"/>
        </authorList>
    </citation>
    <scope>IDENTIFICATION</scope>
</reference>
<dbReference type="GeneID" id="107266522"/>
<sequence>MPGINITKSDENIHSRSRHCLRSVANTEINMRFIPVFLACLTVAFAQEYYSSKFDNINIKEIIDNTRLFAKYKECVLQEKATRCPQEALELKRVLPEALGTLCAKCTPSQVTKIREGLSYACKNRRVDYDEILRHVDPQGDKIVAFEQKFGKVEC</sequence>
<keyword evidence="1" id="KW-1185">Reference proteome</keyword>
<protein>
    <submittedName>
        <fullName evidence="2">Ejaculatory bulb-specific protein 3</fullName>
    </submittedName>
</protein>
<evidence type="ECO:0000313" key="2">
    <source>
        <dbReference type="RefSeq" id="XP_015592598.1"/>
    </source>
</evidence>
<dbReference type="InterPro" id="IPR036682">
    <property type="entry name" value="OS_D_A10/PebIII_sf"/>
</dbReference>
<dbReference type="Proteomes" id="UP000694920">
    <property type="component" value="Unplaced"/>
</dbReference>
<proteinExistence type="predicted"/>
<dbReference type="InterPro" id="IPR005055">
    <property type="entry name" value="A10/PebIII"/>
</dbReference>